<evidence type="ECO:0000256" key="2">
    <source>
        <dbReference type="ARBA" id="ARBA00004496"/>
    </source>
</evidence>
<name>A0AAF0AY06_9SCHI</name>
<comment type="similarity">
    <text evidence="3">Belongs to the translin family.</text>
</comment>
<sequence>MEVEFQQFQRVLQEQQDKRERIIRISREITIQSKRMIFLLHQASSTEFPLPLEFDKTKQHKQNIQKQLGLLKQELDTPDAERYAASCSPGIQEFVEAYAFEYWLQRQSLIHPKDPKFQTDLQSFDYVLGLCDMTGEIMRFLITHGSKFAMEDVLSHVQFLRELNLECTKLKNLSRRSQNELKQKFGVMDSSISKVESICYSKILRMSDQTSVKRDTENLASKQKKLRIH</sequence>
<dbReference type="AlphaFoldDB" id="A0AAF0AY06"/>
<keyword evidence="7" id="KW-1185">Reference proteome</keyword>
<dbReference type="InterPro" id="IPR036081">
    <property type="entry name" value="Translin_sf"/>
</dbReference>
<reference evidence="6 7" key="1">
    <citation type="journal article" date="2023" name="G3 (Bethesda)">
        <title>A high-quality reference genome for the fission yeast Schizosaccharomyces osmophilus.</title>
        <authorList>
            <person name="Jia G.S."/>
            <person name="Zhang W.C."/>
            <person name="Liang Y."/>
            <person name="Liu X.H."/>
            <person name="Rhind N."/>
            <person name="Pidoux A."/>
            <person name="Brysch-Herzberg M."/>
            <person name="Du L.L."/>
        </authorList>
    </citation>
    <scope>NUCLEOTIDE SEQUENCE [LARGE SCALE GENOMIC DNA]</scope>
    <source>
        <strain evidence="6 7">CBS 15793</strain>
    </source>
</reference>
<dbReference type="GO" id="GO:0005634">
    <property type="term" value="C:nucleus"/>
    <property type="evidence" value="ECO:0007669"/>
    <property type="project" value="UniProtKB-SubCell"/>
</dbReference>
<accession>A0AAF0AY06</accession>
<keyword evidence="5" id="KW-0539">Nucleus</keyword>
<dbReference type="SUPFAM" id="SSF74784">
    <property type="entry name" value="Translin"/>
    <property type="match status" value="1"/>
</dbReference>
<dbReference type="Pfam" id="PF01997">
    <property type="entry name" value="Translin"/>
    <property type="match status" value="1"/>
</dbReference>
<dbReference type="GO" id="GO:0005737">
    <property type="term" value="C:cytoplasm"/>
    <property type="evidence" value="ECO:0007669"/>
    <property type="project" value="UniProtKB-SubCell"/>
</dbReference>
<dbReference type="EMBL" id="CP115613">
    <property type="protein sequence ID" value="WBW75197.1"/>
    <property type="molecule type" value="Genomic_DNA"/>
</dbReference>
<dbReference type="PANTHER" id="PTHR10741">
    <property type="entry name" value="TRANSLIN AND TRANSLIN ASSOCIATED PROTEIN X"/>
    <property type="match status" value="1"/>
</dbReference>
<keyword evidence="4" id="KW-0963">Cytoplasm</keyword>
<dbReference type="InterPro" id="IPR016069">
    <property type="entry name" value="Translin_C"/>
</dbReference>
<dbReference type="Gene3D" id="1.20.58.200">
    <property type="entry name" value="Translin, domain 2"/>
    <property type="match status" value="1"/>
</dbReference>
<evidence type="ECO:0000256" key="4">
    <source>
        <dbReference type="ARBA" id="ARBA00022490"/>
    </source>
</evidence>
<gene>
    <name evidence="6" type="primary">tfx1</name>
    <name evidence="6" type="ORF">SOMG_04188</name>
</gene>
<evidence type="ECO:0000313" key="7">
    <source>
        <dbReference type="Proteomes" id="UP001212411"/>
    </source>
</evidence>
<dbReference type="RefSeq" id="XP_056039440.1">
    <property type="nucleotide sequence ID" value="XM_056182975.1"/>
</dbReference>
<comment type="subcellular location">
    <subcellularLocation>
        <location evidence="2">Cytoplasm</location>
    </subcellularLocation>
    <subcellularLocation>
        <location evidence="1">Nucleus</location>
    </subcellularLocation>
</comment>
<evidence type="ECO:0000256" key="1">
    <source>
        <dbReference type="ARBA" id="ARBA00004123"/>
    </source>
</evidence>
<dbReference type="Gene3D" id="1.20.58.190">
    <property type="entry name" value="Translin, domain 1"/>
    <property type="match status" value="1"/>
</dbReference>
<evidence type="ECO:0000313" key="6">
    <source>
        <dbReference type="EMBL" id="WBW75197.1"/>
    </source>
</evidence>
<evidence type="ECO:0000256" key="5">
    <source>
        <dbReference type="ARBA" id="ARBA00023242"/>
    </source>
</evidence>
<organism evidence="6 7">
    <name type="scientific">Schizosaccharomyces osmophilus</name>
    <dbReference type="NCBI Taxonomy" id="2545709"/>
    <lineage>
        <taxon>Eukaryota</taxon>
        <taxon>Fungi</taxon>
        <taxon>Dikarya</taxon>
        <taxon>Ascomycota</taxon>
        <taxon>Taphrinomycotina</taxon>
        <taxon>Schizosaccharomycetes</taxon>
        <taxon>Schizosaccharomycetales</taxon>
        <taxon>Schizosaccharomycetaceae</taxon>
        <taxon>Schizosaccharomyces</taxon>
    </lineage>
</organism>
<dbReference type="Proteomes" id="UP001212411">
    <property type="component" value="Chromosome 3"/>
</dbReference>
<dbReference type="GeneID" id="80877664"/>
<dbReference type="GO" id="GO:0043565">
    <property type="term" value="F:sequence-specific DNA binding"/>
    <property type="evidence" value="ECO:0007669"/>
    <property type="project" value="InterPro"/>
</dbReference>
<dbReference type="KEGG" id="som:SOMG_04188"/>
<dbReference type="CDD" id="cd14820">
    <property type="entry name" value="TRAX"/>
    <property type="match status" value="1"/>
</dbReference>
<evidence type="ECO:0000256" key="3">
    <source>
        <dbReference type="ARBA" id="ARBA00005902"/>
    </source>
</evidence>
<proteinExistence type="inferred from homology"/>
<protein>
    <submittedName>
        <fullName evidence="6">TRAX</fullName>
    </submittedName>
</protein>
<dbReference type="InterPro" id="IPR002848">
    <property type="entry name" value="Translin_fam"/>
</dbReference>
<dbReference type="InterPro" id="IPR016068">
    <property type="entry name" value="Translin_N"/>
</dbReference>